<dbReference type="Pfam" id="PF03004">
    <property type="entry name" value="Transposase_24"/>
    <property type="match status" value="1"/>
</dbReference>
<dbReference type="InterPro" id="IPR029480">
    <property type="entry name" value="Transpos_assoc"/>
</dbReference>
<comment type="caution">
    <text evidence="3">The sequence shown here is derived from an EMBL/GenBank/DDBJ whole genome shotgun (WGS) entry which is preliminary data.</text>
</comment>
<evidence type="ECO:0000256" key="1">
    <source>
        <dbReference type="SAM" id="MobiDB-lite"/>
    </source>
</evidence>
<evidence type="ECO:0000313" key="4">
    <source>
        <dbReference type="Proteomes" id="UP000326396"/>
    </source>
</evidence>
<accession>A0A5N6P2E9</accession>
<sequence>MWSNREWMYTMRTTSKGFFNPEFQKYVNYFLDFAFANATNIQRQTIEGLETFLIRCPCSTCKNLRFKTRAEVQVHLYSKGFVDDYKVWYVHGESLHKQDMGQCSNSVPFRCVDQEADEDLGEYTGYDQMIMEGMHQNHHPYYHQGPQNPNQTAKTFYTMLNQANEPLWDGSKNASTLSTATSLLNWKSDCNVSDSAFDKLLPIIKNILPDDEKLARSFYETKKILKPLELPSLQIHGEVMRGGRAVSRGGHTIACEGRTCSTSSLAGTNDTRASMEGILHHEKIHQLPYNDDDGDYDHEDGDDDDIQLDQRESSFAEARSDTSRKPRITRFGTKFGNTTVHRSITRIFKEHFDKAWITFKQVPNDVVARVYTRFGTLWSWEPAAEERIYEGVINVLKARFRDYVRRLRVKSTIKARADGHEIADNDYTKFSIIREYPPDTVPLEMWRDLCTAWDTKEWLKRSASGTNNRASSDSNGITSCHTGGSIGFDEHRINMKKKLGKDPSFLQVFLDTHLTTESKAKLWAGKLDLHDSIQMDFCTERSKEAYEAYLSAMIEMYGPDFTQDNVDVWERVQAKDPTSRHTSHRVYGSGDSDINFVVTGAPSSSCGVTPSYVEYRQSQEKTDMLHVDYES</sequence>
<gene>
    <name evidence="3" type="ORF">E3N88_14759</name>
</gene>
<keyword evidence="4" id="KW-1185">Reference proteome</keyword>
<evidence type="ECO:0000313" key="3">
    <source>
        <dbReference type="EMBL" id="KAD5803399.1"/>
    </source>
</evidence>
<dbReference type="Pfam" id="PF13963">
    <property type="entry name" value="Transpos_assoc"/>
    <property type="match status" value="1"/>
</dbReference>
<protein>
    <recommendedName>
        <fullName evidence="2">Transposase-associated domain-containing protein</fullName>
    </recommendedName>
</protein>
<proteinExistence type="predicted"/>
<dbReference type="EMBL" id="SZYD01000007">
    <property type="protein sequence ID" value="KAD5803399.1"/>
    <property type="molecule type" value="Genomic_DNA"/>
</dbReference>
<reference evidence="3 4" key="1">
    <citation type="submission" date="2019-05" db="EMBL/GenBank/DDBJ databases">
        <title>Mikania micrantha, genome provides insights into the molecular mechanism of rapid growth.</title>
        <authorList>
            <person name="Liu B."/>
        </authorList>
    </citation>
    <scope>NUCLEOTIDE SEQUENCE [LARGE SCALE GENOMIC DNA]</scope>
    <source>
        <strain evidence="3">NLD-2019</strain>
        <tissue evidence="3">Leaf</tissue>
    </source>
</reference>
<feature type="domain" description="Transposase-associated" evidence="2">
    <location>
        <begin position="5"/>
        <end position="93"/>
    </location>
</feature>
<dbReference type="InterPro" id="IPR004252">
    <property type="entry name" value="Probable_transposase_24"/>
</dbReference>
<organism evidence="3 4">
    <name type="scientific">Mikania micrantha</name>
    <name type="common">bitter vine</name>
    <dbReference type="NCBI Taxonomy" id="192012"/>
    <lineage>
        <taxon>Eukaryota</taxon>
        <taxon>Viridiplantae</taxon>
        <taxon>Streptophyta</taxon>
        <taxon>Embryophyta</taxon>
        <taxon>Tracheophyta</taxon>
        <taxon>Spermatophyta</taxon>
        <taxon>Magnoliopsida</taxon>
        <taxon>eudicotyledons</taxon>
        <taxon>Gunneridae</taxon>
        <taxon>Pentapetalae</taxon>
        <taxon>asterids</taxon>
        <taxon>campanulids</taxon>
        <taxon>Asterales</taxon>
        <taxon>Asteraceae</taxon>
        <taxon>Asteroideae</taxon>
        <taxon>Heliantheae alliance</taxon>
        <taxon>Eupatorieae</taxon>
        <taxon>Mikania</taxon>
    </lineage>
</organism>
<evidence type="ECO:0000259" key="2">
    <source>
        <dbReference type="Pfam" id="PF13963"/>
    </source>
</evidence>
<name>A0A5N6P2E9_9ASTR</name>
<dbReference type="OrthoDB" id="1917820at2759"/>
<feature type="compositionally biased region" description="Acidic residues" evidence="1">
    <location>
        <begin position="290"/>
        <end position="306"/>
    </location>
</feature>
<dbReference type="AlphaFoldDB" id="A0A5N6P2E9"/>
<dbReference type="Proteomes" id="UP000326396">
    <property type="component" value="Linkage Group LG15"/>
</dbReference>
<feature type="region of interest" description="Disordered" evidence="1">
    <location>
        <begin position="287"/>
        <end position="306"/>
    </location>
</feature>